<feature type="region of interest" description="Disordered" evidence="1">
    <location>
        <begin position="12"/>
        <end position="40"/>
    </location>
</feature>
<evidence type="ECO:0000256" key="1">
    <source>
        <dbReference type="SAM" id="MobiDB-lite"/>
    </source>
</evidence>
<evidence type="ECO:0000313" key="2">
    <source>
        <dbReference type="EMBL" id="QHT79785.1"/>
    </source>
</evidence>
<protein>
    <submittedName>
        <fullName evidence="2">Uncharacterized protein</fullName>
    </submittedName>
</protein>
<organism evidence="2">
    <name type="scientific">viral metagenome</name>
    <dbReference type="NCBI Taxonomy" id="1070528"/>
    <lineage>
        <taxon>unclassified sequences</taxon>
        <taxon>metagenomes</taxon>
        <taxon>organismal metagenomes</taxon>
    </lineage>
</organism>
<reference evidence="2" key="1">
    <citation type="journal article" date="2020" name="Nature">
        <title>Giant virus diversity and host interactions through global metagenomics.</title>
        <authorList>
            <person name="Schulz F."/>
            <person name="Roux S."/>
            <person name="Paez-Espino D."/>
            <person name="Jungbluth S."/>
            <person name="Walsh D.A."/>
            <person name="Denef V.J."/>
            <person name="McMahon K.D."/>
            <person name="Konstantinidis K.T."/>
            <person name="Eloe-Fadrosh E.A."/>
            <person name="Kyrpides N.C."/>
            <person name="Woyke T."/>
        </authorList>
    </citation>
    <scope>NUCLEOTIDE SEQUENCE</scope>
    <source>
        <strain evidence="2">GVMAG-M-3300023184-105</strain>
    </source>
</reference>
<proteinExistence type="predicted"/>
<feature type="compositionally biased region" description="Low complexity" evidence="1">
    <location>
        <begin position="366"/>
        <end position="380"/>
    </location>
</feature>
<dbReference type="EMBL" id="MN739955">
    <property type="protein sequence ID" value="QHT79785.1"/>
    <property type="molecule type" value="Genomic_DNA"/>
</dbReference>
<name>A0A6C0HHZ5_9ZZZZ</name>
<feature type="region of interest" description="Disordered" evidence="1">
    <location>
        <begin position="364"/>
        <end position="463"/>
    </location>
</feature>
<feature type="compositionally biased region" description="Low complexity" evidence="1">
    <location>
        <begin position="403"/>
        <end position="460"/>
    </location>
</feature>
<dbReference type="SUPFAM" id="SSF81995">
    <property type="entry name" value="beta-sandwich domain of Sec23/24"/>
    <property type="match status" value="1"/>
</dbReference>
<accession>A0A6C0HHZ5</accession>
<dbReference type="AlphaFoldDB" id="A0A6C0HHZ5"/>
<sequence length="797" mass="89246">MYCIYMPKDKHNKKYTQKHGGHRKRKAKKSRKLAKTTTKRVHGGVSTRKYVYKQTHKKSAREYKPKHIGGLRKDSIVSVDDVDTINILKQFILHYYTHNQNSEVVIKNDKDIQKFLQFEKIHARSLTDEQLAIMQNLAMQFVDENYGVSYVDLGLKYFQKFMIAIVLYFMNDIEIEDNTEFILKKRITNNMPYLDVIHTRSGHETTYDVNEMFALIKSEVVDENKYKDDLKKSILKKLRFNTKFGLQPFESGGMAAGPGAPAMVGHHGAPAMVGHPGASAMVGHHGAPAMVGHPGASAMVGYPSSHIGSNPLIDSTMNNEPSDMNSKDNSVFSFFGLSGNKDSELSKKKSSSSQSSWFPFLFTGKNNNNPSSNNNNPSSNDDFGYYDNPMYNPMITSSSIPSLGQPNQQLGQPNQQLGQPNQQLGQPNQPLGQPNQPLGQPNQPLGQPNQPLGQPNQPLNTNRAGIVKNPSFKVNDMIFYTANDNFNIPGWITYKFAKANGIQLYNVLLRDGSTIISPEKNISNRYKDVKYGNDSFMIGEKIINKGEYINYNGKEYQVIFISDDRITLQDNDGNINFANKLDPKLTTVNAVPINEHLIASANPASASTNKPNPMSAKPDNRAVNEKYFDQNAQSFEEARIADYSNIDSHDSAAYSAASSAASSTASKSRNQINQQYKVGDDVTVNRSQYKYPGWITFVYNDNTYNVNYRDGGYERKVDHVKLEKYVVNAPNHGLQVFPNDKGLAIGDAIQYDGKDFTVIFIQPENDPNPVINVQNNTTGEIINTRMGDPKIQLLKKS</sequence>